<evidence type="ECO:0000313" key="2">
    <source>
        <dbReference type="Proteomes" id="UP000638981"/>
    </source>
</evidence>
<dbReference type="Proteomes" id="UP000638981">
    <property type="component" value="Unassembled WGS sequence"/>
</dbReference>
<dbReference type="GO" id="GO:0016773">
    <property type="term" value="F:phosphotransferase activity, alcohol group as acceptor"/>
    <property type="evidence" value="ECO:0007669"/>
    <property type="project" value="InterPro"/>
</dbReference>
<reference evidence="1" key="1">
    <citation type="journal article" date="2014" name="Int. J. Syst. Evol. Microbiol.">
        <title>Complete genome sequence of Corynebacterium casei LMG S-19264T (=DSM 44701T), isolated from a smear-ripened cheese.</title>
        <authorList>
            <consortium name="US DOE Joint Genome Institute (JGI-PGF)"/>
            <person name="Walter F."/>
            <person name="Albersmeier A."/>
            <person name="Kalinowski J."/>
            <person name="Ruckert C."/>
        </authorList>
    </citation>
    <scope>NUCLEOTIDE SEQUENCE</scope>
    <source>
        <strain evidence="1">KCTC 23310</strain>
    </source>
</reference>
<gene>
    <name evidence="1" type="ORF">GCM10007315_25740</name>
</gene>
<dbReference type="GO" id="GO:0016301">
    <property type="term" value="F:kinase activity"/>
    <property type="evidence" value="ECO:0007669"/>
    <property type="project" value="UniProtKB-KW"/>
</dbReference>
<keyword evidence="2" id="KW-1185">Reference proteome</keyword>
<sequence length="275" mass="29966">MPETACQQWGLAGLDPFAETATSRLWRAESPDHGPAVLKILKPYGADEIHGVQLMQGLAGVGMAQVFERSDDAILMEYLPGQTLSEMVRKGEDVGASRVIADVARLIRQGSTPRLVPLERYLQALFSDDPAKLPMAIRPQILAAREIGLRLLAETKATVALHGDLHHDNILQSTRGWLAIDAKGLVGNAAFEFANAFRNPHDCQELARKPIRIAAMAQVFAAELTVDPAYICAWAAVNCACSLFWSAASGNNLQDDLHLLPLLLSAANKDWGFYE</sequence>
<comment type="caution">
    <text evidence="1">The sequence shown here is derived from an EMBL/GenBank/DDBJ whole genome shotgun (WGS) entry which is preliminary data.</text>
</comment>
<keyword evidence="1" id="KW-0418">Kinase</keyword>
<dbReference type="EMBL" id="BMYJ01000008">
    <property type="protein sequence ID" value="GHC60709.1"/>
    <property type="molecule type" value="Genomic_DNA"/>
</dbReference>
<proteinExistence type="predicted"/>
<dbReference type="RefSeq" id="WP_189412095.1">
    <property type="nucleotide sequence ID" value="NZ_BMYJ01000008.1"/>
</dbReference>
<organism evidence="1 2">
    <name type="scientific">Neogemmobacter tilapiae</name>
    <dbReference type="NCBI Taxonomy" id="875041"/>
    <lineage>
        <taxon>Bacteria</taxon>
        <taxon>Pseudomonadati</taxon>
        <taxon>Pseudomonadota</taxon>
        <taxon>Alphaproteobacteria</taxon>
        <taxon>Rhodobacterales</taxon>
        <taxon>Paracoccaceae</taxon>
        <taxon>Neogemmobacter</taxon>
    </lineage>
</organism>
<protein>
    <submittedName>
        <fullName evidence="1">Aminoglycoside/hydroxyurea antibiotic resistance kinase</fullName>
    </submittedName>
</protein>
<dbReference type="GO" id="GO:0019748">
    <property type="term" value="P:secondary metabolic process"/>
    <property type="evidence" value="ECO:0007669"/>
    <property type="project" value="InterPro"/>
</dbReference>
<dbReference type="Pfam" id="PF04655">
    <property type="entry name" value="APH_6_hur"/>
    <property type="match status" value="1"/>
</dbReference>
<dbReference type="InterPro" id="IPR006748">
    <property type="entry name" value="NH2Glyco/OHUrea_AB-resist_kin"/>
</dbReference>
<dbReference type="SUPFAM" id="SSF56112">
    <property type="entry name" value="Protein kinase-like (PK-like)"/>
    <property type="match status" value="1"/>
</dbReference>
<accession>A0A918TUK6</accession>
<reference evidence="1" key="2">
    <citation type="submission" date="2020-09" db="EMBL/GenBank/DDBJ databases">
        <authorList>
            <person name="Sun Q."/>
            <person name="Kim S."/>
        </authorList>
    </citation>
    <scope>NUCLEOTIDE SEQUENCE</scope>
    <source>
        <strain evidence="1">KCTC 23310</strain>
    </source>
</reference>
<name>A0A918TUK6_9RHOB</name>
<evidence type="ECO:0000313" key="1">
    <source>
        <dbReference type="EMBL" id="GHC60709.1"/>
    </source>
</evidence>
<keyword evidence="1" id="KW-0808">Transferase</keyword>
<dbReference type="InterPro" id="IPR011009">
    <property type="entry name" value="Kinase-like_dom_sf"/>
</dbReference>
<dbReference type="AlphaFoldDB" id="A0A918TUK6"/>